<sequence length="105" mass="11965">MLALTARNKPDEEDDGPTFKANTKKSGRHTVGRRNSETRKDRSVQTFVSPSETNVASRTFEQRVTRGNNRIANEQKGMESQTCKIEKKIINQSAKRRTTQRGNKE</sequence>
<evidence type="ECO:0000313" key="2">
    <source>
        <dbReference type="EMBL" id="KAL2633063.1"/>
    </source>
</evidence>
<protein>
    <submittedName>
        <fullName evidence="2">Uncharacterized protein</fullName>
    </submittedName>
</protein>
<feature type="compositionally biased region" description="Polar residues" evidence="1">
    <location>
        <begin position="44"/>
        <end position="59"/>
    </location>
</feature>
<proteinExistence type="predicted"/>
<feature type="compositionally biased region" description="Basic residues" evidence="1">
    <location>
        <begin position="22"/>
        <end position="32"/>
    </location>
</feature>
<keyword evidence="3" id="KW-1185">Reference proteome</keyword>
<dbReference type="AlphaFoldDB" id="A0ABD1YQM7"/>
<gene>
    <name evidence="2" type="ORF">R1flu_004542</name>
</gene>
<comment type="caution">
    <text evidence="2">The sequence shown here is derived from an EMBL/GenBank/DDBJ whole genome shotgun (WGS) entry which is preliminary data.</text>
</comment>
<reference evidence="2 3" key="1">
    <citation type="submission" date="2024-09" db="EMBL/GenBank/DDBJ databases">
        <title>Chromosome-scale assembly of Riccia fluitans.</title>
        <authorList>
            <person name="Paukszto L."/>
            <person name="Sawicki J."/>
            <person name="Karawczyk K."/>
            <person name="Piernik-Szablinska J."/>
            <person name="Szczecinska M."/>
            <person name="Mazdziarz M."/>
        </authorList>
    </citation>
    <scope>NUCLEOTIDE SEQUENCE [LARGE SCALE GENOMIC DNA]</scope>
    <source>
        <strain evidence="2">Rf_01</strain>
        <tissue evidence="2">Aerial parts of the thallus</tissue>
    </source>
</reference>
<organism evidence="2 3">
    <name type="scientific">Riccia fluitans</name>
    <dbReference type="NCBI Taxonomy" id="41844"/>
    <lineage>
        <taxon>Eukaryota</taxon>
        <taxon>Viridiplantae</taxon>
        <taxon>Streptophyta</taxon>
        <taxon>Embryophyta</taxon>
        <taxon>Marchantiophyta</taxon>
        <taxon>Marchantiopsida</taxon>
        <taxon>Marchantiidae</taxon>
        <taxon>Marchantiales</taxon>
        <taxon>Ricciaceae</taxon>
        <taxon>Riccia</taxon>
    </lineage>
</organism>
<feature type="compositionally biased region" description="Basic and acidic residues" evidence="1">
    <location>
        <begin position="34"/>
        <end position="43"/>
    </location>
</feature>
<feature type="compositionally biased region" description="Polar residues" evidence="1">
    <location>
        <begin position="65"/>
        <end position="83"/>
    </location>
</feature>
<dbReference type="Proteomes" id="UP001605036">
    <property type="component" value="Unassembled WGS sequence"/>
</dbReference>
<evidence type="ECO:0000313" key="3">
    <source>
        <dbReference type="Proteomes" id="UP001605036"/>
    </source>
</evidence>
<dbReference type="EMBL" id="JBHFFA010000003">
    <property type="protein sequence ID" value="KAL2633063.1"/>
    <property type="molecule type" value="Genomic_DNA"/>
</dbReference>
<name>A0ABD1YQM7_9MARC</name>
<accession>A0ABD1YQM7</accession>
<evidence type="ECO:0000256" key="1">
    <source>
        <dbReference type="SAM" id="MobiDB-lite"/>
    </source>
</evidence>
<feature type="region of interest" description="Disordered" evidence="1">
    <location>
        <begin position="1"/>
        <end position="105"/>
    </location>
</feature>